<feature type="coiled-coil region" evidence="1">
    <location>
        <begin position="213"/>
        <end position="298"/>
    </location>
</feature>
<accession>A0A1M4WBI4</accession>
<sequence>MKLKQLKIQGFGLWSEEEFHFSEGINLIEAPNESGKSTLIQGIFALLFGRNREGYRKKTKAEWFEHFSPWGTNSRYGGSIQYQIGLESYELMRSFIDDDQQLILCRTGEDITDQFVLDQKKERRFLEQQIGLSGELLKRISFINSLTFSGQKTTSSRARNHDRELVERFIQLLEQGEEWDIQGVLQDLKQEIDQIGTLASAGSTPYGQVCRQIESYEKKWKEWQKQKEQIQHQEQQWQLEQKKVEKKAEELKKLEREIAHYEQTKQLEDRQSEQIYQWEKYQLELDKLQRRVDDLTALKLRKAQLQKKVKFPEWQTMDNEEVDHFFYLAQKVENLQTQLTELRVEKKELERQLETKDERTIHQLIHEADEMLIELKEYFQLEQIVQEKLEQEVDETERRKEWEQDVAYLREQNGTHWKRHQEDYLLAVGIILTFASTITGWFNLWIGCSVGLFALLAFGSFGWVYLQKYQDRKEIFDRWKVSSWEELLLMQFDEEEIVESLSPRDCEKRMERIRQQVRKWLARFLSSIPPFDPLHWQQEVESLRHDLLQQQKDFNRQSVELSYLQLQEKRLQSEWNAVDKTCLELRSRLGIEEMHWRDWRKEWQREQKQVVHLSELEKEIRSREEIAQIEGWKRQIHHIRLKMEKIYHTLQGASCYLYPEGDGEVYYEKRKQEYQQKLLVWQEQKDRVATLRGSLDAHVKQLKQNRQIEVVWRQAKEQKKRLEKERASYQLAVEVFEQAREQVHRNIAPRIAPIAMRWITAITNDRYQECKLSPKNGFSLRFREPMTGKYYPVERLSRGTIDQIYFALRLAFVQFYSEQTSPAIHLPLFLDDSFVHFDENRLLQTLQILHQFSKKHQIFLCTCHPRERKLMEVTGIPFQTLSLKRAKSSISS</sequence>
<keyword evidence="5" id="KW-1185">Reference proteome</keyword>
<dbReference type="InterPro" id="IPR038729">
    <property type="entry name" value="Rad50/SbcC_AAA"/>
</dbReference>
<gene>
    <name evidence="4" type="ORF">SAMN05444392_103141</name>
</gene>
<dbReference type="InterPro" id="IPR027417">
    <property type="entry name" value="P-loop_NTPase"/>
</dbReference>
<dbReference type="GO" id="GO:0016887">
    <property type="term" value="F:ATP hydrolysis activity"/>
    <property type="evidence" value="ECO:0007669"/>
    <property type="project" value="InterPro"/>
</dbReference>
<keyword evidence="2" id="KW-0812">Transmembrane</keyword>
<protein>
    <submittedName>
        <fullName evidence="4">AAA domain-containing protein</fullName>
    </submittedName>
</protein>
<dbReference type="OrthoDB" id="9764467at2"/>
<feature type="transmembrane region" description="Helical" evidence="2">
    <location>
        <begin position="424"/>
        <end position="444"/>
    </location>
</feature>
<keyword evidence="1" id="KW-0175">Coiled coil</keyword>
<keyword evidence="2" id="KW-0472">Membrane</keyword>
<feature type="coiled-coil region" evidence="1">
    <location>
        <begin position="332"/>
        <end position="406"/>
    </location>
</feature>
<name>A0A1M4WBI4_9BACL</name>
<dbReference type="Proteomes" id="UP000184476">
    <property type="component" value="Unassembled WGS sequence"/>
</dbReference>
<feature type="coiled-coil region" evidence="1">
    <location>
        <begin position="705"/>
        <end position="739"/>
    </location>
</feature>
<evidence type="ECO:0000313" key="4">
    <source>
        <dbReference type="EMBL" id="SHE78631.1"/>
    </source>
</evidence>
<evidence type="ECO:0000256" key="2">
    <source>
        <dbReference type="SAM" id="Phobius"/>
    </source>
</evidence>
<organism evidence="4 5">
    <name type="scientific">Seinonella peptonophila</name>
    <dbReference type="NCBI Taxonomy" id="112248"/>
    <lineage>
        <taxon>Bacteria</taxon>
        <taxon>Bacillati</taxon>
        <taxon>Bacillota</taxon>
        <taxon>Bacilli</taxon>
        <taxon>Bacillales</taxon>
        <taxon>Thermoactinomycetaceae</taxon>
        <taxon>Seinonella</taxon>
    </lineage>
</organism>
<feature type="domain" description="Rad50/SbcC-type AAA" evidence="3">
    <location>
        <begin position="5"/>
        <end position="263"/>
    </location>
</feature>
<dbReference type="GO" id="GO:0006302">
    <property type="term" value="P:double-strand break repair"/>
    <property type="evidence" value="ECO:0007669"/>
    <property type="project" value="InterPro"/>
</dbReference>
<evidence type="ECO:0000259" key="3">
    <source>
        <dbReference type="Pfam" id="PF13476"/>
    </source>
</evidence>
<keyword evidence="2" id="KW-1133">Transmembrane helix</keyword>
<dbReference type="EMBL" id="FQVL01000003">
    <property type="protein sequence ID" value="SHE78631.1"/>
    <property type="molecule type" value="Genomic_DNA"/>
</dbReference>
<dbReference type="AlphaFoldDB" id="A0A1M4WBI4"/>
<dbReference type="PANTHER" id="PTHR41259:SF1">
    <property type="entry name" value="DOUBLE-STRAND BREAK REPAIR RAD50 ATPASE, PUTATIVE-RELATED"/>
    <property type="match status" value="1"/>
</dbReference>
<dbReference type="RefSeq" id="WP_073154236.1">
    <property type="nucleotide sequence ID" value="NZ_FQVL01000003.1"/>
</dbReference>
<proteinExistence type="predicted"/>
<feature type="transmembrane region" description="Helical" evidence="2">
    <location>
        <begin position="450"/>
        <end position="466"/>
    </location>
</feature>
<reference evidence="4 5" key="1">
    <citation type="submission" date="2016-11" db="EMBL/GenBank/DDBJ databases">
        <authorList>
            <person name="Jaros S."/>
            <person name="Januszkiewicz K."/>
            <person name="Wedrychowicz H."/>
        </authorList>
    </citation>
    <scope>NUCLEOTIDE SEQUENCE [LARGE SCALE GENOMIC DNA]</scope>
    <source>
        <strain evidence="4 5">DSM 44666</strain>
    </source>
</reference>
<dbReference type="Gene3D" id="3.40.50.300">
    <property type="entry name" value="P-loop containing nucleotide triphosphate hydrolases"/>
    <property type="match status" value="2"/>
</dbReference>
<dbReference type="PANTHER" id="PTHR41259">
    <property type="entry name" value="DOUBLE-STRAND BREAK REPAIR RAD50 ATPASE, PUTATIVE-RELATED"/>
    <property type="match status" value="1"/>
</dbReference>
<evidence type="ECO:0000313" key="5">
    <source>
        <dbReference type="Proteomes" id="UP000184476"/>
    </source>
</evidence>
<dbReference type="Pfam" id="PF13476">
    <property type="entry name" value="AAA_23"/>
    <property type="match status" value="1"/>
</dbReference>
<evidence type="ECO:0000256" key="1">
    <source>
        <dbReference type="SAM" id="Coils"/>
    </source>
</evidence>
<dbReference type="SUPFAM" id="SSF52540">
    <property type="entry name" value="P-loop containing nucleoside triphosphate hydrolases"/>
    <property type="match status" value="1"/>
</dbReference>
<dbReference type="STRING" id="112248.SAMN05444392_103141"/>